<gene>
    <name evidence="3" type="ORF">K461DRAFT_322040</name>
</gene>
<reference evidence="3" key="1">
    <citation type="journal article" date="2020" name="Stud. Mycol.">
        <title>101 Dothideomycetes genomes: a test case for predicting lifestyles and emergence of pathogens.</title>
        <authorList>
            <person name="Haridas S."/>
            <person name="Albert R."/>
            <person name="Binder M."/>
            <person name="Bloem J."/>
            <person name="Labutti K."/>
            <person name="Salamov A."/>
            <person name="Andreopoulos B."/>
            <person name="Baker S."/>
            <person name="Barry K."/>
            <person name="Bills G."/>
            <person name="Bluhm B."/>
            <person name="Cannon C."/>
            <person name="Castanera R."/>
            <person name="Culley D."/>
            <person name="Daum C."/>
            <person name="Ezra D."/>
            <person name="Gonzalez J."/>
            <person name="Henrissat B."/>
            <person name="Kuo A."/>
            <person name="Liang C."/>
            <person name="Lipzen A."/>
            <person name="Lutzoni F."/>
            <person name="Magnuson J."/>
            <person name="Mondo S."/>
            <person name="Nolan M."/>
            <person name="Ohm R."/>
            <person name="Pangilinan J."/>
            <person name="Park H.-J."/>
            <person name="Ramirez L."/>
            <person name="Alfaro M."/>
            <person name="Sun H."/>
            <person name="Tritt A."/>
            <person name="Yoshinaga Y."/>
            <person name="Zwiers L.-H."/>
            <person name="Turgeon B."/>
            <person name="Goodwin S."/>
            <person name="Spatafora J."/>
            <person name="Crous P."/>
            <person name="Grigoriev I."/>
        </authorList>
    </citation>
    <scope>NUCLEOTIDE SEQUENCE</scope>
    <source>
        <strain evidence="3">CBS 260.36</strain>
    </source>
</reference>
<feature type="region of interest" description="Disordered" evidence="1">
    <location>
        <begin position="80"/>
        <end position="107"/>
    </location>
</feature>
<proteinExistence type="predicted"/>
<dbReference type="Proteomes" id="UP000799439">
    <property type="component" value="Unassembled WGS sequence"/>
</dbReference>
<protein>
    <submittedName>
        <fullName evidence="3">Uncharacterized protein</fullName>
    </submittedName>
</protein>
<comment type="caution">
    <text evidence="3">The sequence shown here is derived from an EMBL/GenBank/DDBJ whole genome shotgun (WGS) entry which is preliminary data.</text>
</comment>
<sequence length="160" mass="17511">MQFLTTALLLVWSMGALTNAAPLPTSQDAQVTNNAQAKDATPSTVWEINSRRADESTDDAPPEPVLEILGRRNAAHIKVARNDDEGLSGTWEITGSNTKRTEDDEKDEGNVVLEIIKRVTERAEAEQKDEGNVVLEITKRKAAGTETDEKDEGNVVLEII</sequence>
<evidence type="ECO:0000256" key="2">
    <source>
        <dbReference type="SAM" id="SignalP"/>
    </source>
</evidence>
<keyword evidence="2" id="KW-0732">Signal</keyword>
<feature type="chain" id="PRO_5040371680" evidence="2">
    <location>
        <begin position="21"/>
        <end position="160"/>
    </location>
</feature>
<evidence type="ECO:0000313" key="3">
    <source>
        <dbReference type="EMBL" id="KAF2151897.1"/>
    </source>
</evidence>
<evidence type="ECO:0000256" key="1">
    <source>
        <dbReference type="SAM" id="MobiDB-lite"/>
    </source>
</evidence>
<keyword evidence="4" id="KW-1185">Reference proteome</keyword>
<dbReference type="EMBL" id="ML996087">
    <property type="protein sequence ID" value="KAF2151897.1"/>
    <property type="molecule type" value="Genomic_DNA"/>
</dbReference>
<organism evidence="3 4">
    <name type="scientific">Myriangium duriaei CBS 260.36</name>
    <dbReference type="NCBI Taxonomy" id="1168546"/>
    <lineage>
        <taxon>Eukaryota</taxon>
        <taxon>Fungi</taxon>
        <taxon>Dikarya</taxon>
        <taxon>Ascomycota</taxon>
        <taxon>Pezizomycotina</taxon>
        <taxon>Dothideomycetes</taxon>
        <taxon>Dothideomycetidae</taxon>
        <taxon>Myriangiales</taxon>
        <taxon>Myriangiaceae</taxon>
        <taxon>Myriangium</taxon>
    </lineage>
</organism>
<feature type="signal peptide" evidence="2">
    <location>
        <begin position="1"/>
        <end position="20"/>
    </location>
</feature>
<dbReference type="AlphaFoldDB" id="A0A9P4IXU8"/>
<evidence type="ECO:0000313" key="4">
    <source>
        <dbReference type="Proteomes" id="UP000799439"/>
    </source>
</evidence>
<name>A0A9P4IXU8_9PEZI</name>
<accession>A0A9P4IXU8</accession>